<evidence type="ECO:0000256" key="2">
    <source>
        <dbReference type="ARBA" id="ARBA00009105"/>
    </source>
</evidence>
<dbReference type="PANTHER" id="PTHR31392">
    <property type="entry name" value="ALPHA-1,3-MANNOSYLTRANSFERASE MNN1-RELATED"/>
    <property type="match status" value="1"/>
</dbReference>
<dbReference type="InterPro" id="IPR029044">
    <property type="entry name" value="Nucleotide-diphossugar_trans"/>
</dbReference>
<dbReference type="InterPro" id="IPR022751">
    <property type="entry name" value="Alpha_mannosyltransferase"/>
</dbReference>
<comment type="similarity">
    <text evidence="2">Belongs to the MNN1/MNT family.</text>
</comment>
<keyword evidence="9" id="KW-0325">Glycoprotein</keyword>
<name>A0ABR3PFQ4_9PEZI</name>
<dbReference type="EMBL" id="JBFMKM010000008">
    <property type="protein sequence ID" value="KAL1304965.1"/>
    <property type="molecule type" value="Genomic_DNA"/>
</dbReference>
<dbReference type="Pfam" id="PF11051">
    <property type="entry name" value="Mannosyl_trans3"/>
    <property type="match status" value="1"/>
</dbReference>
<dbReference type="Proteomes" id="UP001562354">
    <property type="component" value="Unassembled WGS sequence"/>
</dbReference>
<evidence type="ECO:0000256" key="5">
    <source>
        <dbReference type="ARBA" id="ARBA00022692"/>
    </source>
</evidence>
<dbReference type="GeneID" id="95977572"/>
<protein>
    <recommendedName>
        <fullName evidence="12">Glycosyltransferase family 71 protein</fullName>
    </recommendedName>
</protein>
<gene>
    <name evidence="10" type="ORF">AAFC00_003872</name>
</gene>
<keyword evidence="6" id="KW-0735">Signal-anchor</keyword>
<keyword evidence="8" id="KW-0472">Membrane</keyword>
<evidence type="ECO:0000313" key="11">
    <source>
        <dbReference type="Proteomes" id="UP001562354"/>
    </source>
</evidence>
<keyword evidence="11" id="KW-1185">Reference proteome</keyword>
<dbReference type="PANTHER" id="PTHR31392:SF1">
    <property type="entry name" value="ALPHA-1,3-MANNOSYLTRANSFERASE MNN1-RELATED"/>
    <property type="match status" value="1"/>
</dbReference>
<evidence type="ECO:0000256" key="1">
    <source>
        <dbReference type="ARBA" id="ARBA00004606"/>
    </source>
</evidence>
<dbReference type="RefSeq" id="XP_069201239.1">
    <property type="nucleotide sequence ID" value="XM_069343414.1"/>
</dbReference>
<comment type="subcellular location">
    <subcellularLocation>
        <location evidence="1">Membrane</location>
        <topology evidence="1">Single-pass type II membrane protein</topology>
    </subcellularLocation>
</comment>
<organism evidence="10 11">
    <name type="scientific">Neodothiora populina</name>
    <dbReference type="NCBI Taxonomy" id="2781224"/>
    <lineage>
        <taxon>Eukaryota</taxon>
        <taxon>Fungi</taxon>
        <taxon>Dikarya</taxon>
        <taxon>Ascomycota</taxon>
        <taxon>Pezizomycotina</taxon>
        <taxon>Dothideomycetes</taxon>
        <taxon>Dothideomycetidae</taxon>
        <taxon>Dothideales</taxon>
        <taxon>Dothioraceae</taxon>
        <taxon>Neodothiora</taxon>
    </lineage>
</organism>
<dbReference type="SUPFAM" id="SSF53448">
    <property type="entry name" value="Nucleotide-diphospho-sugar transferases"/>
    <property type="match status" value="1"/>
</dbReference>
<reference evidence="10 11" key="1">
    <citation type="submission" date="2024-07" db="EMBL/GenBank/DDBJ databases">
        <title>Draft sequence of the Neodothiora populina.</title>
        <authorList>
            <person name="Drown D.D."/>
            <person name="Schuette U.S."/>
            <person name="Buechlein A.B."/>
            <person name="Rusch D.R."/>
            <person name="Winton L.W."/>
            <person name="Adams G.A."/>
        </authorList>
    </citation>
    <scope>NUCLEOTIDE SEQUENCE [LARGE SCALE GENOMIC DNA]</scope>
    <source>
        <strain evidence="10 11">CPC 39397</strain>
    </source>
</reference>
<evidence type="ECO:0000256" key="6">
    <source>
        <dbReference type="ARBA" id="ARBA00022968"/>
    </source>
</evidence>
<evidence type="ECO:0000256" key="7">
    <source>
        <dbReference type="ARBA" id="ARBA00022989"/>
    </source>
</evidence>
<keyword evidence="7" id="KW-1133">Transmembrane helix</keyword>
<evidence type="ECO:0000256" key="3">
    <source>
        <dbReference type="ARBA" id="ARBA00022676"/>
    </source>
</evidence>
<evidence type="ECO:0000256" key="9">
    <source>
        <dbReference type="ARBA" id="ARBA00023180"/>
    </source>
</evidence>
<accession>A0ABR3PFQ4</accession>
<evidence type="ECO:0000256" key="4">
    <source>
        <dbReference type="ARBA" id="ARBA00022679"/>
    </source>
</evidence>
<proteinExistence type="inferred from homology"/>
<keyword evidence="4" id="KW-0808">Transferase</keyword>
<evidence type="ECO:0008006" key="12">
    <source>
        <dbReference type="Google" id="ProtNLM"/>
    </source>
</evidence>
<evidence type="ECO:0000256" key="8">
    <source>
        <dbReference type="ARBA" id="ARBA00023136"/>
    </source>
</evidence>
<comment type="caution">
    <text evidence="10">The sequence shown here is derived from an EMBL/GenBank/DDBJ whole genome shotgun (WGS) entry which is preliminary data.</text>
</comment>
<keyword evidence="5" id="KW-0812">Transmembrane</keyword>
<keyword evidence="3" id="KW-0328">Glycosyltransferase</keyword>
<evidence type="ECO:0000313" key="10">
    <source>
        <dbReference type="EMBL" id="KAL1304965.1"/>
    </source>
</evidence>
<sequence>MSTTSWISQATHLRKSYGRTKASRYLVTGLGDLLFPWTSPYFADHMSLRASFHNAGRGIVLSAGEAQVSYPLATIPVMRHLGCDLPIEVMYLGNTDISDEYRDQLEKLPGVITRNMKQMVRDDGRELAGWAAKPFAMLLSSFREVISIDADAVFFLNPELLFEDPQYKETGALFFRDRSIFPEEKRKWLNKVLPKPIARSARATRLWTGESGHQQESGGVLVDKWKHFVELLLVTRMNGPDRDGNAEEGIEGIHDMVYGDKETFWLA</sequence>